<organism evidence="9 10">
    <name type="scientific">Tistrella mobilis</name>
    <dbReference type="NCBI Taxonomy" id="171437"/>
    <lineage>
        <taxon>Bacteria</taxon>
        <taxon>Pseudomonadati</taxon>
        <taxon>Pseudomonadota</taxon>
        <taxon>Alphaproteobacteria</taxon>
        <taxon>Geminicoccales</taxon>
        <taxon>Geminicoccaceae</taxon>
        <taxon>Tistrella</taxon>
    </lineage>
</organism>
<evidence type="ECO:0000256" key="8">
    <source>
        <dbReference type="SAM" id="Phobius"/>
    </source>
</evidence>
<evidence type="ECO:0000256" key="5">
    <source>
        <dbReference type="ARBA" id="ARBA00022960"/>
    </source>
</evidence>
<evidence type="ECO:0000313" key="10">
    <source>
        <dbReference type="Proteomes" id="UP000075787"/>
    </source>
</evidence>
<feature type="transmembrane region" description="Helical" evidence="8">
    <location>
        <begin position="107"/>
        <end position="134"/>
    </location>
</feature>
<comment type="similarity">
    <text evidence="2">Belongs to the MreD family.</text>
</comment>
<accession>A0A162KTS1</accession>
<evidence type="ECO:0000313" key="9">
    <source>
        <dbReference type="EMBL" id="KYO52072.1"/>
    </source>
</evidence>
<dbReference type="GeneID" id="97240653"/>
<comment type="caution">
    <text evidence="9">The sequence shown here is derived from an EMBL/GenBank/DDBJ whole genome shotgun (WGS) entry which is preliminary data.</text>
</comment>
<keyword evidence="6 8" id="KW-1133">Transmembrane helix</keyword>
<dbReference type="RefSeq" id="WP_014744282.1">
    <property type="nucleotide sequence ID" value="NZ_CP121013.1"/>
</dbReference>
<dbReference type="NCBIfam" id="TIGR03426">
    <property type="entry name" value="shape_MreD"/>
    <property type="match status" value="1"/>
</dbReference>
<evidence type="ECO:0000256" key="4">
    <source>
        <dbReference type="ARBA" id="ARBA00022692"/>
    </source>
</evidence>
<evidence type="ECO:0000256" key="1">
    <source>
        <dbReference type="ARBA" id="ARBA00004651"/>
    </source>
</evidence>
<comment type="subcellular location">
    <subcellularLocation>
        <location evidence="1">Cell membrane</location>
        <topology evidence="1">Multi-pass membrane protein</topology>
    </subcellularLocation>
</comment>
<evidence type="ECO:0000256" key="7">
    <source>
        <dbReference type="ARBA" id="ARBA00023136"/>
    </source>
</evidence>
<dbReference type="GO" id="GO:0005886">
    <property type="term" value="C:plasma membrane"/>
    <property type="evidence" value="ECO:0007669"/>
    <property type="project" value="UniProtKB-SubCell"/>
</dbReference>
<evidence type="ECO:0000256" key="2">
    <source>
        <dbReference type="ARBA" id="ARBA00007776"/>
    </source>
</evidence>
<keyword evidence="4 8" id="KW-0812">Transmembrane</keyword>
<evidence type="ECO:0000256" key="6">
    <source>
        <dbReference type="ARBA" id="ARBA00022989"/>
    </source>
</evidence>
<dbReference type="Pfam" id="PF04093">
    <property type="entry name" value="MreD"/>
    <property type="match status" value="1"/>
</dbReference>
<feature type="transmembrane region" description="Helical" evidence="8">
    <location>
        <begin position="146"/>
        <end position="168"/>
    </location>
</feature>
<keyword evidence="5" id="KW-0133">Cell shape</keyword>
<keyword evidence="3" id="KW-1003">Cell membrane</keyword>
<dbReference type="OrthoDB" id="7161178at2"/>
<dbReference type="OMA" id="GMARITP"/>
<dbReference type="EMBL" id="LPZR01000163">
    <property type="protein sequence ID" value="KYO52072.1"/>
    <property type="molecule type" value="Genomic_DNA"/>
</dbReference>
<dbReference type="GO" id="GO:0008360">
    <property type="term" value="P:regulation of cell shape"/>
    <property type="evidence" value="ECO:0007669"/>
    <property type="project" value="UniProtKB-KW"/>
</dbReference>
<evidence type="ECO:0000256" key="3">
    <source>
        <dbReference type="ARBA" id="ARBA00022475"/>
    </source>
</evidence>
<sequence>MNDTLLQKLDRQVRASVPFLVSLAFVLVAAAPWSRLGGTAMVPWPVLIAVTYWSIYRPDRLPYWSVFILGLVEDAIGWGPFGQTALVLLVVRAILVSQRKVFRGKSFLLIWAAFAAVALVACGLVWITTMIYAWSALSPAPAVAQWMASVAAYPPAAWLLGQIHALALRRQ</sequence>
<dbReference type="InterPro" id="IPR007227">
    <property type="entry name" value="Cell_shape_determining_MreD"/>
</dbReference>
<gene>
    <name evidence="9" type="ORF">AUP44_06215</name>
</gene>
<feature type="transmembrane region" description="Helical" evidence="8">
    <location>
        <begin position="12"/>
        <end position="31"/>
    </location>
</feature>
<protein>
    <submittedName>
        <fullName evidence="9">Uncharacterized protein</fullName>
    </submittedName>
</protein>
<proteinExistence type="inferred from homology"/>
<dbReference type="AlphaFoldDB" id="A0A162KTS1"/>
<keyword evidence="7 8" id="KW-0472">Membrane</keyword>
<name>A0A162KTS1_9PROT</name>
<reference evidence="9 10" key="1">
    <citation type="submission" date="2015-12" db="EMBL/GenBank/DDBJ databases">
        <title>Genome sequence of Tistrella mobilis MCCC 1A02139.</title>
        <authorList>
            <person name="Lu L."/>
            <person name="Lai Q."/>
            <person name="Shao Z."/>
            <person name="Qian P."/>
        </authorList>
    </citation>
    <scope>NUCLEOTIDE SEQUENCE [LARGE SCALE GENOMIC DNA]</scope>
    <source>
        <strain evidence="9 10">MCCC 1A02139</strain>
    </source>
</reference>
<feature type="transmembrane region" description="Helical" evidence="8">
    <location>
        <begin position="75"/>
        <end position="95"/>
    </location>
</feature>
<dbReference type="Proteomes" id="UP000075787">
    <property type="component" value="Unassembled WGS sequence"/>
</dbReference>